<dbReference type="InterPro" id="IPR001155">
    <property type="entry name" value="OxRdtase_FMN_N"/>
</dbReference>
<dbReference type="GO" id="GO:0010181">
    <property type="term" value="F:FMN binding"/>
    <property type="evidence" value="ECO:0007669"/>
    <property type="project" value="InterPro"/>
</dbReference>
<dbReference type="OrthoDB" id="9784632at2"/>
<evidence type="ECO:0000313" key="4">
    <source>
        <dbReference type="EMBL" id="CTQ72939.1"/>
    </source>
</evidence>
<dbReference type="Proteomes" id="UP000053235">
    <property type="component" value="Unassembled WGS sequence"/>
</dbReference>
<keyword evidence="5" id="KW-1185">Reference proteome</keyword>
<evidence type="ECO:0000256" key="2">
    <source>
        <dbReference type="ARBA" id="ARBA00023002"/>
    </source>
</evidence>
<dbReference type="AlphaFoldDB" id="A0A0M7ADH6"/>
<dbReference type="Gene3D" id="3.20.20.70">
    <property type="entry name" value="Aldolase class I"/>
    <property type="match status" value="1"/>
</dbReference>
<dbReference type="InterPro" id="IPR051799">
    <property type="entry name" value="NADH_flavin_oxidoreductase"/>
</dbReference>
<dbReference type="GO" id="GO:0016491">
    <property type="term" value="F:oxidoreductase activity"/>
    <property type="evidence" value="ECO:0007669"/>
    <property type="project" value="UniProtKB-KW"/>
</dbReference>
<keyword evidence="1" id="KW-0285">Flavoprotein</keyword>
<dbReference type="PANTHER" id="PTHR43656">
    <property type="entry name" value="BINDING OXIDOREDUCTASE, PUTATIVE (AFU_ORTHOLOGUE AFUA_2G08260)-RELATED"/>
    <property type="match status" value="1"/>
</dbReference>
<dbReference type="SUPFAM" id="SSF51395">
    <property type="entry name" value="FMN-linked oxidoreductases"/>
    <property type="match status" value="1"/>
</dbReference>
<dbReference type="STRING" id="388408.LAX5112_03376"/>
<dbReference type="InterPro" id="IPR013785">
    <property type="entry name" value="Aldolase_TIM"/>
</dbReference>
<name>A0A0M7ADH6_9HYPH</name>
<protein>
    <submittedName>
        <fullName evidence="4">NADH oxidase</fullName>
        <ecNumber evidence="4">1.-.-.-</ecNumber>
    </submittedName>
</protein>
<sequence length="374" mass="40707">MTLTFPVLQEKTIKTSTFSNRYVLAPMSRASAGADGVPTESMAEYYAGFARGGYGLIITEGAFTDEKWAQCYSGQPGLVNDAQEMGWQRVVQAIKAESGKVILQLIHAGAVSQHIMEPVAPSPVRPVGSMLQGYGHRQGAYDVPDELSLAQIEIIKRGFYQAALRAEAAGFDGVEIHCANGYLLDQFLTAETNLRQDQYGGTLENRIRLTQEIIREAQGATKSDFIVGVRLSQAKANIQDYFWPNGLADAKVIFQAVADAGAEFIHLASEKEGYAVHSYTEAGENLTAYARDLTGLPVVANGGLHVVEDANELIASRKADFVSIGKTAMLNPDLPKRVAEGRELQEFTFDMFKYGVTIEAQQQWEGEQAALGPT</sequence>
<evidence type="ECO:0000313" key="5">
    <source>
        <dbReference type="Proteomes" id="UP000053235"/>
    </source>
</evidence>
<dbReference type="Pfam" id="PF00724">
    <property type="entry name" value="Oxidored_FMN"/>
    <property type="match status" value="1"/>
</dbReference>
<accession>A0A0M7ADH6</accession>
<feature type="domain" description="NADH:flavin oxidoreductase/NADH oxidase N-terminal" evidence="3">
    <location>
        <begin position="12"/>
        <end position="344"/>
    </location>
</feature>
<evidence type="ECO:0000259" key="3">
    <source>
        <dbReference type="Pfam" id="PF00724"/>
    </source>
</evidence>
<gene>
    <name evidence="4" type="ORF">LAX5112_03376</name>
</gene>
<evidence type="ECO:0000256" key="1">
    <source>
        <dbReference type="ARBA" id="ARBA00022630"/>
    </source>
</evidence>
<keyword evidence="2 4" id="KW-0560">Oxidoreductase</keyword>
<dbReference type="CDD" id="cd02803">
    <property type="entry name" value="OYE_like_FMN_family"/>
    <property type="match status" value="1"/>
</dbReference>
<organism evidence="4 5">
    <name type="scientific">Roseibium alexandrii</name>
    <dbReference type="NCBI Taxonomy" id="388408"/>
    <lineage>
        <taxon>Bacteria</taxon>
        <taxon>Pseudomonadati</taxon>
        <taxon>Pseudomonadota</taxon>
        <taxon>Alphaproteobacteria</taxon>
        <taxon>Hyphomicrobiales</taxon>
        <taxon>Stappiaceae</taxon>
        <taxon>Roseibium</taxon>
    </lineage>
</organism>
<dbReference type="EMBL" id="CXWD01000013">
    <property type="protein sequence ID" value="CTQ72939.1"/>
    <property type="molecule type" value="Genomic_DNA"/>
</dbReference>
<reference evidence="5" key="1">
    <citation type="submission" date="2015-07" db="EMBL/GenBank/DDBJ databases">
        <authorList>
            <person name="Rodrigo-Torres Lidia"/>
            <person name="Arahal R.David."/>
        </authorList>
    </citation>
    <scope>NUCLEOTIDE SEQUENCE [LARGE SCALE GENOMIC DNA]</scope>
    <source>
        <strain evidence="5">CECT 5112</strain>
    </source>
</reference>
<dbReference type="PANTHER" id="PTHR43656:SF2">
    <property type="entry name" value="BINDING OXIDOREDUCTASE, PUTATIVE (AFU_ORTHOLOGUE AFUA_2G08260)-RELATED"/>
    <property type="match status" value="1"/>
</dbReference>
<proteinExistence type="predicted"/>
<dbReference type="RefSeq" id="WP_082429132.1">
    <property type="nucleotide sequence ID" value="NZ_CXWD01000013.1"/>
</dbReference>
<dbReference type="EC" id="1.-.-.-" evidence="4"/>